<proteinExistence type="predicted"/>
<gene>
    <name evidence="2" type="ORF">H257_16826</name>
</gene>
<organism evidence="2">
    <name type="scientific">Aphanomyces astaci</name>
    <name type="common">Crayfish plague agent</name>
    <dbReference type="NCBI Taxonomy" id="112090"/>
    <lineage>
        <taxon>Eukaryota</taxon>
        <taxon>Sar</taxon>
        <taxon>Stramenopiles</taxon>
        <taxon>Oomycota</taxon>
        <taxon>Saprolegniomycetes</taxon>
        <taxon>Saprolegniales</taxon>
        <taxon>Verrucalvaceae</taxon>
        <taxon>Aphanomyces</taxon>
    </lineage>
</organism>
<dbReference type="EMBL" id="KI913206">
    <property type="protein sequence ID" value="ETV66726.1"/>
    <property type="molecule type" value="Genomic_DNA"/>
</dbReference>
<dbReference type="GeneID" id="20818822"/>
<dbReference type="PANTHER" id="PTHR31827:SF1">
    <property type="entry name" value="EMB|CAB89363.1"/>
    <property type="match status" value="1"/>
</dbReference>
<evidence type="ECO:0000313" key="2">
    <source>
        <dbReference type="EMBL" id="ETV66726.1"/>
    </source>
</evidence>
<sequence>MHRTSMDFLLNPVACDANEVAEPHFQTASQQLLARPLHASSPPLLLGPHPQSWKLETAVQELISVEFRHTCLTQPTAASQPQRHQCKILGCTTASVSKGLCVRHGGGTRCAEPGCTKRTKRFQRCYMHGGFLMCSEHGCASKAKRFGRCWAHGGGITCTEAGCDKLSVKGGLCWTHGGGCRCDVQQCGRRAYKRFGFRCQQHATNTAAVRSVT</sequence>
<dbReference type="InterPro" id="IPR056866">
    <property type="entry name" value="Znf_WRKY19"/>
</dbReference>
<dbReference type="OrthoDB" id="77038at2759"/>
<reference evidence="2" key="1">
    <citation type="submission" date="2013-12" db="EMBL/GenBank/DDBJ databases">
        <title>The Genome Sequence of Aphanomyces astaci APO3.</title>
        <authorList>
            <consortium name="The Broad Institute Genomics Platform"/>
            <person name="Russ C."/>
            <person name="Tyler B."/>
            <person name="van West P."/>
            <person name="Dieguez-Uribeondo J."/>
            <person name="Young S.K."/>
            <person name="Zeng Q."/>
            <person name="Gargeya S."/>
            <person name="Fitzgerald M."/>
            <person name="Abouelleil A."/>
            <person name="Alvarado L."/>
            <person name="Chapman S.B."/>
            <person name="Gainer-Dewar J."/>
            <person name="Goldberg J."/>
            <person name="Griggs A."/>
            <person name="Gujja S."/>
            <person name="Hansen M."/>
            <person name="Howarth C."/>
            <person name="Imamovic A."/>
            <person name="Ireland A."/>
            <person name="Larimer J."/>
            <person name="McCowan C."/>
            <person name="Murphy C."/>
            <person name="Pearson M."/>
            <person name="Poon T.W."/>
            <person name="Priest M."/>
            <person name="Roberts A."/>
            <person name="Saif S."/>
            <person name="Shea T."/>
            <person name="Sykes S."/>
            <person name="Wortman J."/>
            <person name="Nusbaum C."/>
            <person name="Birren B."/>
        </authorList>
    </citation>
    <scope>NUCLEOTIDE SEQUENCE [LARGE SCALE GENOMIC DNA]</scope>
    <source>
        <strain evidence="2">APO3</strain>
    </source>
</reference>
<dbReference type="Pfam" id="PF24906">
    <property type="entry name" value="Zf_WRKY19"/>
    <property type="match status" value="1"/>
</dbReference>
<dbReference type="RefSeq" id="XP_009843702.1">
    <property type="nucleotide sequence ID" value="XM_009845400.1"/>
</dbReference>
<accession>W4FIR7</accession>
<dbReference type="PANTHER" id="PTHR31827">
    <property type="entry name" value="EMB|CAB89363.1"/>
    <property type="match status" value="1"/>
</dbReference>
<evidence type="ECO:0000259" key="1">
    <source>
        <dbReference type="Pfam" id="PF24906"/>
    </source>
</evidence>
<feature type="domain" description="WRKY19-like zinc finger" evidence="1">
    <location>
        <begin position="157"/>
        <end position="178"/>
    </location>
</feature>
<dbReference type="AlphaFoldDB" id="W4FIR7"/>
<name>W4FIR7_APHAT</name>
<protein>
    <recommendedName>
        <fullName evidence="1">WRKY19-like zinc finger domain-containing protein</fullName>
    </recommendedName>
</protein>
<dbReference type="STRING" id="112090.W4FIR7"/>
<dbReference type="VEuPathDB" id="FungiDB:H257_16826"/>